<evidence type="ECO:0000313" key="3">
    <source>
        <dbReference type="Proteomes" id="UP000703038"/>
    </source>
</evidence>
<evidence type="ECO:0000313" key="2">
    <source>
        <dbReference type="EMBL" id="MBM7415295.1"/>
    </source>
</evidence>
<comment type="caution">
    <text evidence="2">The sequence shown here is derived from an EMBL/GenBank/DDBJ whole genome shotgun (WGS) entry which is preliminary data.</text>
</comment>
<organism evidence="2 3">
    <name type="scientific">Rhodococcoides corynebacterioides</name>
    <dbReference type="NCBI Taxonomy" id="53972"/>
    <lineage>
        <taxon>Bacteria</taxon>
        <taxon>Bacillati</taxon>
        <taxon>Actinomycetota</taxon>
        <taxon>Actinomycetes</taxon>
        <taxon>Mycobacteriales</taxon>
        <taxon>Nocardiaceae</taxon>
        <taxon>Rhodococcoides</taxon>
    </lineage>
</organism>
<proteinExistence type="predicted"/>
<evidence type="ECO:0000256" key="1">
    <source>
        <dbReference type="SAM" id="Phobius"/>
    </source>
</evidence>
<name>A0ABS2KUK9_9NOCA</name>
<protein>
    <submittedName>
        <fullName evidence="2">Uncharacterized protein</fullName>
    </submittedName>
</protein>
<keyword evidence="1" id="KW-1133">Transmembrane helix</keyword>
<keyword evidence="3" id="KW-1185">Reference proteome</keyword>
<keyword evidence="1" id="KW-0812">Transmembrane</keyword>
<dbReference type="Proteomes" id="UP000703038">
    <property type="component" value="Unassembled WGS sequence"/>
</dbReference>
<accession>A0ABS2KUK9</accession>
<reference evidence="2 3" key="1">
    <citation type="submission" date="2021-01" db="EMBL/GenBank/DDBJ databases">
        <title>Genomics of switchgrass bacterial isolates.</title>
        <authorList>
            <person name="Shade A."/>
        </authorList>
    </citation>
    <scope>NUCLEOTIDE SEQUENCE [LARGE SCALE GENOMIC DNA]</scope>
    <source>
        <strain evidence="2 3">PvP111</strain>
    </source>
</reference>
<sequence length="79" mass="8667">MNAVATWWDGVELWIAGLPFVPQVAVVLLVVVPAAALTAYVVDIVLSALFDARRRYFRRTPADRDPAAVTTGNSDPREK</sequence>
<dbReference type="EMBL" id="JAFBBK010000001">
    <property type="protein sequence ID" value="MBM7415295.1"/>
    <property type="molecule type" value="Genomic_DNA"/>
</dbReference>
<keyword evidence="1" id="KW-0472">Membrane</keyword>
<gene>
    <name evidence="2" type="ORF">JOE42_002028</name>
</gene>
<dbReference type="RefSeq" id="WP_037185709.1">
    <property type="nucleotide sequence ID" value="NZ_JAFBBK010000001.1"/>
</dbReference>
<feature type="transmembrane region" description="Helical" evidence="1">
    <location>
        <begin position="20"/>
        <end position="50"/>
    </location>
</feature>